<feature type="region of interest" description="Disordered" evidence="1">
    <location>
        <begin position="134"/>
        <end position="158"/>
    </location>
</feature>
<proteinExistence type="predicted"/>
<protein>
    <submittedName>
        <fullName evidence="2">Uncharacterized protein</fullName>
    </submittedName>
</protein>
<evidence type="ECO:0000313" key="2">
    <source>
        <dbReference type="EMBL" id="CAE8585948.1"/>
    </source>
</evidence>
<evidence type="ECO:0000256" key="1">
    <source>
        <dbReference type="SAM" id="MobiDB-lite"/>
    </source>
</evidence>
<dbReference type="AlphaFoldDB" id="A0A813DEE3"/>
<accession>A0A813DEE3</accession>
<comment type="caution">
    <text evidence="2">The sequence shown here is derived from an EMBL/GenBank/DDBJ whole genome shotgun (WGS) entry which is preliminary data.</text>
</comment>
<keyword evidence="3" id="KW-1185">Reference proteome</keyword>
<feature type="non-terminal residue" evidence="2">
    <location>
        <position position="158"/>
    </location>
</feature>
<evidence type="ECO:0000313" key="3">
    <source>
        <dbReference type="Proteomes" id="UP000654075"/>
    </source>
</evidence>
<reference evidence="2" key="1">
    <citation type="submission" date="2021-02" db="EMBL/GenBank/DDBJ databases">
        <authorList>
            <person name="Dougan E. K."/>
            <person name="Rhodes N."/>
            <person name="Thang M."/>
            <person name="Chan C."/>
        </authorList>
    </citation>
    <scope>NUCLEOTIDE SEQUENCE</scope>
</reference>
<dbReference type="Proteomes" id="UP000654075">
    <property type="component" value="Unassembled WGS sequence"/>
</dbReference>
<sequence>VPARLQGLGGRRRRQLRCSCAGSQTRGRRLVLRRPGAGRRGSGGEAPEGPSSRCRRGQEVVAGRDAAVEHPPALPLVGGLGHRRVAGHRENQSHAETLGGDPEASAAGPGRGDRSCALGSLASARSAALARVLRGRRRKGGGQGSAGAAASRSWGGVA</sequence>
<dbReference type="EMBL" id="CAJNNV010001845">
    <property type="protein sequence ID" value="CAE8585948.1"/>
    <property type="molecule type" value="Genomic_DNA"/>
</dbReference>
<organism evidence="2 3">
    <name type="scientific">Polarella glacialis</name>
    <name type="common">Dinoflagellate</name>
    <dbReference type="NCBI Taxonomy" id="89957"/>
    <lineage>
        <taxon>Eukaryota</taxon>
        <taxon>Sar</taxon>
        <taxon>Alveolata</taxon>
        <taxon>Dinophyceae</taxon>
        <taxon>Suessiales</taxon>
        <taxon>Suessiaceae</taxon>
        <taxon>Polarella</taxon>
    </lineage>
</organism>
<feature type="region of interest" description="Disordered" evidence="1">
    <location>
        <begin position="31"/>
        <end position="114"/>
    </location>
</feature>
<gene>
    <name evidence="2" type="ORF">PGLA1383_LOCUS4848</name>
</gene>
<name>A0A813DEE3_POLGL</name>
<feature type="compositionally biased region" description="Low complexity" evidence="1">
    <location>
        <begin position="146"/>
        <end position="158"/>
    </location>
</feature>
<feature type="non-terminal residue" evidence="2">
    <location>
        <position position="1"/>
    </location>
</feature>